<evidence type="ECO:0000256" key="1">
    <source>
        <dbReference type="ARBA" id="ARBA00001974"/>
    </source>
</evidence>
<dbReference type="Gene3D" id="3.50.50.60">
    <property type="entry name" value="FAD/NAD(P)-binding domain"/>
    <property type="match status" value="2"/>
</dbReference>
<dbReference type="InterPro" id="IPR051473">
    <property type="entry name" value="P2Ox-like"/>
</dbReference>
<dbReference type="Pfam" id="PF05199">
    <property type="entry name" value="GMC_oxred_C"/>
    <property type="match status" value="1"/>
</dbReference>
<evidence type="ECO:0000256" key="4">
    <source>
        <dbReference type="ARBA" id="ARBA00022827"/>
    </source>
</evidence>
<feature type="domain" description="Glucose-methanol-choline oxidoreductase C-terminal" evidence="6">
    <location>
        <begin position="414"/>
        <end position="538"/>
    </location>
</feature>
<protein>
    <submittedName>
        <fullName evidence="7">GMC family oxidoreductase</fullName>
    </submittedName>
</protein>
<dbReference type="AlphaFoldDB" id="A0A934TSE8"/>
<comment type="caution">
    <text evidence="7">The sequence shown here is derived from an EMBL/GenBank/DDBJ whole genome shotgun (WGS) entry which is preliminary data.</text>
</comment>
<reference evidence="7" key="2">
    <citation type="submission" date="2021-01" db="EMBL/GenBank/DDBJ databases">
        <authorList>
            <person name="Kang M."/>
        </authorList>
    </citation>
    <scope>NUCLEOTIDE SEQUENCE</scope>
    <source>
        <strain evidence="7">KACC 17527</strain>
    </source>
</reference>
<dbReference type="RefSeq" id="WP_201170667.1">
    <property type="nucleotide sequence ID" value="NZ_JAEPWM010000004.1"/>
</dbReference>
<dbReference type="InterPro" id="IPR007867">
    <property type="entry name" value="GMC_OxRtase_C"/>
</dbReference>
<evidence type="ECO:0000256" key="3">
    <source>
        <dbReference type="ARBA" id="ARBA00022630"/>
    </source>
</evidence>
<keyword evidence="4" id="KW-0274">FAD</keyword>
<reference evidence="7" key="1">
    <citation type="journal article" date="2012" name="J. Microbiol. Biotechnol.">
        <title>Ramlibacter ginsenosidimutans sp. nov., with ginsenoside-converting activity.</title>
        <authorList>
            <person name="Wang L."/>
            <person name="An D.S."/>
            <person name="Kim S.G."/>
            <person name="Jin F.X."/>
            <person name="Kim S.C."/>
            <person name="Lee S.T."/>
            <person name="Im W.T."/>
        </authorList>
    </citation>
    <scope>NUCLEOTIDE SEQUENCE</scope>
    <source>
        <strain evidence="7">KACC 17527</strain>
    </source>
</reference>
<dbReference type="SUPFAM" id="SSF51905">
    <property type="entry name" value="FAD/NAD(P)-binding domain"/>
    <property type="match status" value="1"/>
</dbReference>
<dbReference type="Proteomes" id="UP000630528">
    <property type="component" value="Unassembled WGS sequence"/>
</dbReference>
<keyword evidence="5" id="KW-0560">Oxidoreductase</keyword>
<organism evidence="7 8">
    <name type="scientific">Ramlibacter ginsenosidimutans</name>
    <dbReference type="NCBI Taxonomy" id="502333"/>
    <lineage>
        <taxon>Bacteria</taxon>
        <taxon>Pseudomonadati</taxon>
        <taxon>Pseudomonadota</taxon>
        <taxon>Betaproteobacteria</taxon>
        <taxon>Burkholderiales</taxon>
        <taxon>Comamonadaceae</taxon>
        <taxon>Ramlibacter</taxon>
    </lineage>
</organism>
<comment type="similarity">
    <text evidence="2">Belongs to the GMC oxidoreductase family.</text>
</comment>
<accession>A0A934TSE8</accession>
<dbReference type="PANTHER" id="PTHR42784">
    <property type="entry name" value="PYRANOSE 2-OXIDASE"/>
    <property type="match status" value="1"/>
</dbReference>
<evidence type="ECO:0000259" key="6">
    <source>
        <dbReference type="Pfam" id="PF05199"/>
    </source>
</evidence>
<dbReference type="GO" id="GO:0016614">
    <property type="term" value="F:oxidoreductase activity, acting on CH-OH group of donors"/>
    <property type="evidence" value="ECO:0007669"/>
    <property type="project" value="InterPro"/>
</dbReference>
<dbReference type="InterPro" id="IPR036188">
    <property type="entry name" value="FAD/NAD-bd_sf"/>
</dbReference>
<evidence type="ECO:0000313" key="8">
    <source>
        <dbReference type="Proteomes" id="UP000630528"/>
    </source>
</evidence>
<name>A0A934TSE8_9BURK</name>
<keyword evidence="8" id="KW-1185">Reference proteome</keyword>
<evidence type="ECO:0000256" key="2">
    <source>
        <dbReference type="ARBA" id="ARBA00010790"/>
    </source>
</evidence>
<evidence type="ECO:0000313" key="7">
    <source>
        <dbReference type="EMBL" id="MBK6006689.1"/>
    </source>
</evidence>
<dbReference type="PANTHER" id="PTHR42784:SF1">
    <property type="entry name" value="PYRANOSE 2-OXIDASE"/>
    <property type="match status" value="1"/>
</dbReference>
<gene>
    <name evidence="7" type="ORF">JJB11_11355</name>
</gene>
<dbReference type="EMBL" id="JAEPWM010000004">
    <property type="protein sequence ID" value="MBK6006689.1"/>
    <property type="molecule type" value="Genomic_DNA"/>
</dbReference>
<keyword evidence="3" id="KW-0285">Flavoprotein</keyword>
<evidence type="ECO:0000256" key="5">
    <source>
        <dbReference type="ARBA" id="ARBA00023002"/>
    </source>
</evidence>
<comment type="cofactor">
    <cofactor evidence="1">
        <name>FAD</name>
        <dbReference type="ChEBI" id="CHEBI:57692"/>
    </cofactor>
</comment>
<proteinExistence type="inferred from homology"/>
<sequence length="563" mass="61912">MISDAETIEQGACLRPDVCIVGAGAAGISLALSLIGQGLQVLLLESGRMQEDATTQALYAGEVVDERLHSPPDKYRQRRLGGSTAIWGGRCVPFDPIDFEKRDWVADSGWPISHDDLEPFYPQANQIAEAGRYAYDADEVFGPGGAPLIRQLVSKVVRTNSLERFSCPTNFGERYEARLRVARDIEVLLGANCTRVVLEAGGHAVREISVSTLGGKRFRVAARSTVLALGGLETARLLLASRDVAPLGVGNDHDVVGRYYMCHIAGNVGQLTLSGSPSEVQHAYLRTPEGIYCRRRLSIAPEEQRRCHLLNAVARLHFPRIADPAHANGVLSGLFLARNFISYEYSKRLRDGEEGGLALQAKHLRNVLCDPLDTAAFLGHWALKRTLAARKYPSVILRNRTNRFSLEMHAEQAPRRESRVTLTDSVDALGVPRLRVDWRYHPQDIASVRRMLDLIAVELQHTGAGRLEYNPATLEEELMRFGAYGGHHVGTTRMGVDRRTSVVDADCRVHGVDNLYIASSSVFPTSSQANPTLTLVALTLRLGKHIGQRLRAVVPSGEQEVQA</sequence>